<evidence type="ECO:0000313" key="2">
    <source>
        <dbReference type="EMBL" id="KAL0482736.1"/>
    </source>
</evidence>
<feature type="transmembrane region" description="Helical" evidence="1">
    <location>
        <begin position="122"/>
        <end position="141"/>
    </location>
</feature>
<reference evidence="2 3" key="1">
    <citation type="submission" date="2024-03" db="EMBL/GenBank/DDBJ databases">
        <title>The Acrasis kona genome and developmental transcriptomes reveal deep origins of eukaryotic multicellular pathways.</title>
        <authorList>
            <person name="Sheikh S."/>
            <person name="Fu C.-J."/>
            <person name="Brown M.W."/>
            <person name="Baldauf S.L."/>
        </authorList>
    </citation>
    <scope>NUCLEOTIDE SEQUENCE [LARGE SCALE GENOMIC DNA]</scope>
    <source>
        <strain evidence="2 3">ATCC MYA-3509</strain>
    </source>
</reference>
<keyword evidence="2" id="KW-0687">Ribonucleoprotein</keyword>
<keyword evidence="1" id="KW-1133">Transmembrane helix</keyword>
<keyword evidence="3" id="KW-1185">Reference proteome</keyword>
<dbReference type="GO" id="GO:0005840">
    <property type="term" value="C:ribosome"/>
    <property type="evidence" value="ECO:0007669"/>
    <property type="project" value="UniProtKB-KW"/>
</dbReference>
<keyword evidence="2" id="KW-0689">Ribosomal protein</keyword>
<evidence type="ECO:0000256" key="1">
    <source>
        <dbReference type="SAM" id="Phobius"/>
    </source>
</evidence>
<comment type="caution">
    <text evidence="2">The sequence shown here is derived from an EMBL/GenBank/DDBJ whole genome shotgun (WGS) entry which is preliminary data.</text>
</comment>
<keyword evidence="1" id="KW-0812">Transmembrane</keyword>
<dbReference type="InterPro" id="IPR036259">
    <property type="entry name" value="MFS_trans_sf"/>
</dbReference>
<feature type="transmembrane region" description="Helical" evidence="1">
    <location>
        <begin position="188"/>
        <end position="209"/>
    </location>
</feature>
<protein>
    <submittedName>
        <fullName evidence="2">Ribosomal protein L20</fullName>
    </submittedName>
</protein>
<proteinExistence type="predicted"/>
<sequence>MNKTSAQRRSEIILSHIRDVRGHVTKKITNECQGDIVEHAMVEEVRSTRPNIFPVSLVSQINALTTKSFDLYRTELFGTQQKNDLVEIVYTLSQLTHHITFFLSRHKNVIHLKGMGLKNSNYAASVLIVVANCIMAIVKHFKLFANHELQKIFVVILNIITHVCSGLLQRNALVIIQNASPTNRQQRLMTALYVLLTSASPLFIVGPQSYMITRFGLPFTLSVVSIIILIALPLFKFEDVREIYGEKKKEARHLKAATKTDGQHYNKDEKLGKRRKLLEMFKISSYLALLFSVYSSKHILQSQQYTSIVAALQEGGMDKNRAALNGSLSVSLTTVVNMILTRGLDLSVVFSSQSDSGHSNVLKLLVAHCASLIGVAYSRSTRLYPLYMAANSVTTTLLQQHLGAYAPRNNPDETSISGKVFQNLQSIVIPLASLLMPTVLSYVFTLFEKSSHKSLLGGDALRFKFSVLFVSQMIVTTLFLL</sequence>
<name>A0AAW2Z1T7_9EUKA</name>
<dbReference type="EMBL" id="JAOPGA020000886">
    <property type="protein sequence ID" value="KAL0482736.1"/>
    <property type="molecule type" value="Genomic_DNA"/>
</dbReference>
<dbReference type="AlphaFoldDB" id="A0AAW2Z1T7"/>
<dbReference type="Proteomes" id="UP001431209">
    <property type="component" value="Unassembled WGS sequence"/>
</dbReference>
<evidence type="ECO:0000313" key="3">
    <source>
        <dbReference type="Proteomes" id="UP001431209"/>
    </source>
</evidence>
<feature type="transmembrane region" description="Helical" evidence="1">
    <location>
        <begin position="153"/>
        <end position="176"/>
    </location>
</feature>
<keyword evidence="1" id="KW-0472">Membrane</keyword>
<feature type="transmembrane region" description="Helical" evidence="1">
    <location>
        <begin position="215"/>
        <end position="235"/>
    </location>
</feature>
<accession>A0AAW2Z1T7</accession>
<feature type="transmembrane region" description="Helical" evidence="1">
    <location>
        <begin position="427"/>
        <end position="447"/>
    </location>
</feature>
<dbReference type="SUPFAM" id="SSF103473">
    <property type="entry name" value="MFS general substrate transporter"/>
    <property type="match status" value="1"/>
</dbReference>
<feature type="transmembrane region" description="Helical" evidence="1">
    <location>
        <begin position="459"/>
        <end position="480"/>
    </location>
</feature>
<organism evidence="2 3">
    <name type="scientific">Acrasis kona</name>
    <dbReference type="NCBI Taxonomy" id="1008807"/>
    <lineage>
        <taxon>Eukaryota</taxon>
        <taxon>Discoba</taxon>
        <taxon>Heterolobosea</taxon>
        <taxon>Tetramitia</taxon>
        <taxon>Eutetramitia</taxon>
        <taxon>Acrasidae</taxon>
        <taxon>Acrasis</taxon>
    </lineage>
</organism>
<gene>
    <name evidence="2" type="ORF">AKO1_014263</name>
</gene>